<accession>A0A810QDF3</accession>
<feature type="compositionally biased region" description="Acidic residues" evidence="7">
    <location>
        <begin position="49"/>
        <end position="62"/>
    </location>
</feature>
<keyword evidence="5" id="KW-0998">Cell outer membrane</keyword>
<dbReference type="Proteomes" id="UP000679848">
    <property type="component" value="Chromosome"/>
</dbReference>
<gene>
    <name evidence="9" type="ORF">MM59RIKEN_11850</name>
</gene>
<evidence type="ECO:0000256" key="8">
    <source>
        <dbReference type="SAM" id="SignalP"/>
    </source>
</evidence>
<dbReference type="RefSeq" id="WP_213542901.1">
    <property type="nucleotide sequence ID" value="NZ_AP023420.1"/>
</dbReference>
<protein>
    <recommendedName>
        <fullName evidence="11">TolC family protein</fullName>
    </recommendedName>
</protein>
<dbReference type="PANTHER" id="PTHR30026:SF20">
    <property type="entry name" value="OUTER MEMBRANE PROTEIN TOLC"/>
    <property type="match status" value="1"/>
</dbReference>
<comment type="subcellular location">
    <subcellularLocation>
        <location evidence="1">Cell outer membrane</location>
    </subcellularLocation>
</comment>
<evidence type="ECO:0000256" key="2">
    <source>
        <dbReference type="ARBA" id="ARBA00022452"/>
    </source>
</evidence>
<feature type="coiled-coil region" evidence="6">
    <location>
        <begin position="209"/>
        <end position="236"/>
    </location>
</feature>
<feature type="signal peptide" evidence="8">
    <location>
        <begin position="1"/>
        <end position="25"/>
    </location>
</feature>
<keyword evidence="4" id="KW-0472">Membrane</keyword>
<organism evidence="9 10">
    <name type="scientific">Pusillibacter faecalis</name>
    <dbReference type="NCBI Taxonomy" id="2714358"/>
    <lineage>
        <taxon>Bacteria</taxon>
        <taxon>Bacillati</taxon>
        <taxon>Bacillota</taxon>
        <taxon>Clostridia</taxon>
        <taxon>Eubacteriales</taxon>
        <taxon>Oscillospiraceae</taxon>
        <taxon>Pusillibacter</taxon>
    </lineage>
</organism>
<feature type="chain" id="PRO_5032350514" description="TolC family protein" evidence="8">
    <location>
        <begin position="26"/>
        <end position="453"/>
    </location>
</feature>
<dbReference type="Gene3D" id="1.20.1600.10">
    <property type="entry name" value="Outer membrane efflux proteins (OEP)"/>
    <property type="match status" value="2"/>
</dbReference>
<evidence type="ECO:0000256" key="5">
    <source>
        <dbReference type="ARBA" id="ARBA00023237"/>
    </source>
</evidence>
<dbReference type="GO" id="GO:0009279">
    <property type="term" value="C:cell outer membrane"/>
    <property type="evidence" value="ECO:0007669"/>
    <property type="project" value="UniProtKB-SubCell"/>
</dbReference>
<dbReference type="GO" id="GO:0015288">
    <property type="term" value="F:porin activity"/>
    <property type="evidence" value="ECO:0007669"/>
    <property type="project" value="TreeGrafter"/>
</dbReference>
<dbReference type="InterPro" id="IPR051906">
    <property type="entry name" value="TolC-like"/>
</dbReference>
<dbReference type="EMBL" id="AP023420">
    <property type="protein sequence ID" value="BCK83866.1"/>
    <property type="molecule type" value="Genomic_DNA"/>
</dbReference>
<dbReference type="SUPFAM" id="SSF56954">
    <property type="entry name" value="Outer membrane efflux proteins (OEP)"/>
    <property type="match status" value="1"/>
</dbReference>
<evidence type="ECO:0000256" key="4">
    <source>
        <dbReference type="ARBA" id="ARBA00023136"/>
    </source>
</evidence>
<keyword evidence="8" id="KW-0732">Signal</keyword>
<evidence type="ECO:0000256" key="1">
    <source>
        <dbReference type="ARBA" id="ARBA00004442"/>
    </source>
</evidence>
<keyword evidence="10" id="KW-1185">Reference proteome</keyword>
<sequence>MHKKWIALMLALLLVVSLCAVSALAEEAGSDDPTETAGETLDGEAASESPEDGEIEGAEESETSSPAGPDPAPATDPETGDLIDTGYVPDAVGSVTFENVERRMRESNLQVLSLQESVDMLESIDYADLQEDLRKQLNQIAKGQWYMVLMGQSGTLAYEQMDQAYEAVREQFDAIKDGDMQEDNTSSMRQLKNLQDQIIMAGETTYVALAAMELQEASLQRQLAAMNRTVEEMELRHQLGQISSLQLSQTKAGQASLASGLATLQMNIRTYKNQLEMLLGADMTGAIQMGAVPTVTEKQIASMDVEADLQAAKEQSYELLAASNTLSDERESFEDNYGGGDSLTSRQAKHTWQAAQYTYNNTVQDYERRFQALYDQVNDYRQIWEASKVSLETQKLSYASSELQYQQGTISHNTLLDAADDLSDAEEAVQSAAIDLFSAYNTYCWAVQHGILN</sequence>
<dbReference type="PANTHER" id="PTHR30026">
    <property type="entry name" value="OUTER MEMBRANE PROTEIN TOLC"/>
    <property type="match status" value="1"/>
</dbReference>
<evidence type="ECO:0000256" key="7">
    <source>
        <dbReference type="SAM" id="MobiDB-lite"/>
    </source>
</evidence>
<dbReference type="GO" id="GO:1990281">
    <property type="term" value="C:efflux pump complex"/>
    <property type="evidence" value="ECO:0007669"/>
    <property type="project" value="TreeGrafter"/>
</dbReference>
<proteinExistence type="predicted"/>
<name>A0A810QDF3_9FIRM</name>
<evidence type="ECO:0000256" key="6">
    <source>
        <dbReference type="SAM" id="Coils"/>
    </source>
</evidence>
<dbReference type="GO" id="GO:0015562">
    <property type="term" value="F:efflux transmembrane transporter activity"/>
    <property type="evidence" value="ECO:0007669"/>
    <property type="project" value="InterPro"/>
</dbReference>
<evidence type="ECO:0000256" key="3">
    <source>
        <dbReference type="ARBA" id="ARBA00022692"/>
    </source>
</evidence>
<feature type="region of interest" description="Disordered" evidence="7">
    <location>
        <begin position="26"/>
        <end position="87"/>
    </location>
</feature>
<evidence type="ECO:0008006" key="11">
    <source>
        <dbReference type="Google" id="ProtNLM"/>
    </source>
</evidence>
<keyword evidence="3" id="KW-0812">Transmembrane</keyword>
<keyword evidence="2" id="KW-1134">Transmembrane beta strand</keyword>
<dbReference type="KEGG" id="pfaa:MM59RIKEN_11850"/>
<evidence type="ECO:0000313" key="10">
    <source>
        <dbReference type="Proteomes" id="UP000679848"/>
    </source>
</evidence>
<keyword evidence="6" id="KW-0175">Coiled coil</keyword>
<evidence type="ECO:0000313" key="9">
    <source>
        <dbReference type="EMBL" id="BCK83866.1"/>
    </source>
</evidence>
<dbReference type="AlphaFoldDB" id="A0A810QDF3"/>
<reference evidence="9" key="1">
    <citation type="submission" date="2020-09" db="EMBL/GenBank/DDBJ databases">
        <title>New species isolated from human feces.</title>
        <authorList>
            <person name="Kitahara M."/>
            <person name="Shigeno Y."/>
            <person name="Shime M."/>
            <person name="Matsumoto Y."/>
            <person name="Nakamura S."/>
            <person name="Motooka D."/>
            <person name="Fukuoka S."/>
            <person name="Nishikawa H."/>
            <person name="Benno Y."/>
        </authorList>
    </citation>
    <scope>NUCLEOTIDE SEQUENCE</scope>
    <source>
        <strain evidence="9">MM59</strain>
    </source>
</reference>